<keyword evidence="3" id="KW-1185">Reference proteome</keyword>
<reference evidence="3" key="1">
    <citation type="journal article" date="2019" name="Int. J. Syst. Evol. Microbiol.">
        <title>The Global Catalogue of Microorganisms (GCM) 10K type strain sequencing project: providing services to taxonomists for standard genome sequencing and annotation.</title>
        <authorList>
            <consortium name="The Broad Institute Genomics Platform"/>
            <consortium name="The Broad Institute Genome Sequencing Center for Infectious Disease"/>
            <person name="Wu L."/>
            <person name="Ma J."/>
        </authorList>
    </citation>
    <scope>NUCLEOTIDE SEQUENCE [LARGE SCALE GENOMIC DNA]</scope>
    <source>
        <strain evidence="3">NBRC 108894</strain>
    </source>
</reference>
<evidence type="ECO:0000313" key="3">
    <source>
        <dbReference type="Proteomes" id="UP001157034"/>
    </source>
</evidence>
<evidence type="ECO:0000313" key="2">
    <source>
        <dbReference type="EMBL" id="GMA96317.1"/>
    </source>
</evidence>
<gene>
    <name evidence="2" type="ORF">GCM10025881_31410</name>
</gene>
<evidence type="ECO:0000256" key="1">
    <source>
        <dbReference type="SAM" id="Phobius"/>
    </source>
</evidence>
<feature type="transmembrane region" description="Helical" evidence="1">
    <location>
        <begin position="58"/>
        <end position="79"/>
    </location>
</feature>
<dbReference type="RefSeq" id="WP_284254926.1">
    <property type="nucleotide sequence ID" value="NZ_BAAAQO010000004.1"/>
</dbReference>
<accession>A0ABQ6KCH7</accession>
<keyword evidence="1" id="KW-0472">Membrane</keyword>
<keyword evidence="1" id="KW-1133">Transmembrane helix</keyword>
<sequence length="98" mass="10713">MELLFVLVIAAAIGGIVRYALPGRHSYGMLLLPAVDVVATAILWVAFTWIGWKFDGGWIWVVAIGGGALITIAVELLVWRGRHRGDRHLLHELSGGRV</sequence>
<feature type="transmembrane region" description="Helical" evidence="1">
    <location>
        <begin position="28"/>
        <end position="52"/>
    </location>
</feature>
<keyword evidence="1" id="KW-0812">Transmembrane</keyword>
<dbReference type="EMBL" id="BSVB01000001">
    <property type="protein sequence ID" value="GMA96317.1"/>
    <property type="molecule type" value="Genomic_DNA"/>
</dbReference>
<dbReference type="Proteomes" id="UP001157034">
    <property type="component" value="Unassembled WGS sequence"/>
</dbReference>
<name>A0ABQ6KCH7_9MICO</name>
<evidence type="ECO:0008006" key="4">
    <source>
        <dbReference type="Google" id="ProtNLM"/>
    </source>
</evidence>
<proteinExistence type="predicted"/>
<comment type="caution">
    <text evidence="2">The sequence shown here is derived from an EMBL/GenBank/DDBJ whole genome shotgun (WGS) entry which is preliminary data.</text>
</comment>
<protein>
    <recommendedName>
        <fullName evidence="4">DUF4126 domain-containing protein</fullName>
    </recommendedName>
</protein>
<feature type="transmembrane region" description="Helical" evidence="1">
    <location>
        <begin position="6"/>
        <end position="21"/>
    </location>
</feature>
<organism evidence="2 3">
    <name type="scientific">Pseudolysinimonas kribbensis</name>
    <dbReference type="NCBI Taxonomy" id="433641"/>
    <lineage>
        <taxon>Bacteria</taxon>
        <taxon>Bacillati</taxon>
        <taxon>Actinomycetota</taxon>
        <taxon>Actinomycetes</taxon>
        <taxon>Micrococcales</taxon>
        <taxon>Microbacteriaceae</taxon>
        <taxon>Pseudolysinimonas</taxon>
    </lineage>
</organism>